<sequence>MSSSSRPISQRTVHVPPQQYECSQCGKNTDLRLCVCREELYCSLKCQKIHWKSTHKIVCAGEPDLIDLMSLHPLLAIHTITKSPGITALPDGANLARVITLGDPLPTIEIGRRLEAWWPTSASPASRTKLLLRILREGYLVPILTALCLGLVGEIYTTTDDPAASRHGDSPNSNAIRRLRLKYRSSPISDFGIVKGSVKSVCQLKLAYYLPAECKTFPGQNPEDHYWLYFTTLKGEEIFLDYGLYSFDFGLLVETTPYRQPFLPAVDKAPGYMCGDRHDTTRDSFTTHTPKQYFPFLRDKRMHHIHEQGLDSLSEGHNVRAIWAFMDRVAARECTPAEKVLAVKWAEYNCGALSAIVKDPGKCWKQWPQEPGLGIHPIDEAIEKELGYTFPAHGDHTQWRPLLKLTETYAQGKISAADCTKGYMKWKSSHSPSNTAS</sequence>
<evidence type="ECO:0000256" key="3">
    <source>
        <dbReference type="ARBA" id="ARBA00022833"/>
    </source>
</evidence>
<proteinExistence type="predicted"/>
<feature type="domain" description="MYND-type" evidence="5">
    <location>
        <begin position="22"/>
        <end position="59"/>
    </location>
</feature>
<dbReference type="PROSITE" id="PS01360">
    <property type="entry name" value="ZF_MYND_1"/>
    <property type="match status" value="1"/>
</dbReference>
<evidence type="ECO:0000313" key="7">
    <source>
        <dbReference type="Proteomes" id="UP000076154"/>
    </source>
</evidence>
<dbReference type="Pfam" id="PF01753">
    <property type="entry name" value="zf-MYND"/>
    <property type="match status" value="1"/>
</dbReference>
<name>A0A369J6R0_HYPMA</name>
<evidence type="ECO:0000256" key="1">
    <source>
        <dbReference type="ARBA" id="ARBA00022723"/>
    </source>
</evidence>
<reference evidence="6" key="1">
    <citation type="submission" date="2018-04" db="EMBL/GenBank/DDBJ databases">
        <title>Whole genome sequencing of Hypsizygus marmoreus.</title>
        <authorList>
            <person name="Choi I.-G."/>
            <person name="Min B."/>
            <person name="Kim J.-G."/>
            <person name="Kim S."/>
            <person name="Oh Y.-L."/>
            <person name="Kong W.-S."/>
            <person name="Park H."/>
            <person name="Jeong J."/>
            <person name="Song E.-S."/>
        </authorList>
    </citation>
    <scope>NUCLEOTIDE SEQUENCE [LARGE SCALE GENOMIC DNA]</scope>
    <source>
        <strain evidence="6">51987-8</strain>
    </source>
</reference>
<evidence type="ECO:0000259" key="5">
    <source>
        <dbReference type="PROSITE" id="PS50865"/>
    </source>
</evidence>
<protein>
    <recommendedName>
        <fullName evidence="5">MYND-type domain-containing protein</fullName>
    </recommendedName>
</protein>
<dbReference type="SUPFAM" id="SSF144232">
    <property type="entry name" value="HIT/MYND zinc finger-like"/>
    <property type="match status" value="1"/>
</dbReference>
<dbReference type="InParanoid" id="A0A369J6R0"/>
<comment type="caution">
    <text evidence="6">The sequence shown here is derived from an EMBL/GenBank/DDBJ whole genome shotgun (WGS) entry which is preliminary data.</text>
</comment>
<evidence type="ECO:0000256" key="4">
    <source>
        <dbReference type="PROSITE-ProRule" id="PRU00134"/>
    </source>
</evidence>
<dbReference type="InterPro" id="IPR002893">
    <property type="entry name" value="Znf_MYND"/>
</dbReference>
<dbReference type="Gene3D" id="6.10.140.2220">
    <property type="match status" value="1"/>
</dbReference>
<dbReference type="PROSITE" id="PS50865">
    <property type="entry name" value="ZF_MYND_2"/>
    <property type="match status" value="1"/>
</dbReference>
<dbReference type="OrthoDB" id="341421at2759"/>
<keyword evidence="3" id="KW-0862">Zinc</keyword>
<organism evidence="6 7">
    <name type="scientific">Hypsizygus marmoreus</name>
    <name type="common">White beech mushroom</name>
    <name type="synonym">Agaricus marmoreus</name>
    <dbReference type="NCBI Taxonomy" id="39966"/>
    <lineage>
        <taxon>Eukaryota</taxon>
        <taxon>Fungi</taxon>
        <taxon>Dikarya</taxon>
        <taxon>Basidiomycota</taxon>
        <taxon>Agaricomycotina</taxon>
        <taxon>Agaricomycetes</taxon>
        <taxon>Agaricomycetidae</taxon>
        <taxon>Agaricales</taxon>
        <taxon>Tricholomatineae</taxon>
        <taxon>Lyophyllaceae</taxon>
        <taxon>Hypsizygus</taxon>
    </lineage>
</organism>
<keyword evidence="1" id="KW-0479">Metal-binding</keyword>
<dbReference type="AlphaFoldDB" id="A0A369J6R0"/>
<dbReference type="GO" id="GO:0008270">
    <property type="term" value="F:zinc ion binding"/>
    <property type="evidence" value="ECO:0007669"/>
    <property type="project" value="UniProtKB-KW"/>
</dbReference>
<gene>
    <name evidence="6" type="ORF">Hypma_001188</name>
</gene>
<dbReference type="Proteomes" id="UP000076154">
    <property type="component" value="Unassembled WGS sequence"/>
</dbReference>
<accession>A0A369J6R0</accession>
<keyword evidence="7" id="KW-1185">Reference proteome</keyword>
<evidence type="ECO:0000256" key="2">
    <source>
        <dbReference type="ARBA" id="ARBA00022771"/>
    </source>
</evidence>
<dbReference type="EMBL" id="LUEZ02000110">
    <property type="protein sequence ID" value="RDB17628.1"/>
    <property type="molecule type" value="Genomic_DNA"/>
</dbReference>
<keyword evidence="2 4" id="KW-0863">Zinc-finger</keyword>
<evidence type="ECO:0000313" key="6">
    <source>
        <dbReference type="EMBL" id="RDB17628.1"/>
    </source>
</evidence>